<gene>
    <name evidence="2" type="ORF">A8C52_00575</name>
    <name evidence="3" type="ORF">DBP89_09675</name>
</gene>
<dbReference type="EMBL" id="QAGV01000017">
    <property type="protein sequence ID" value="PTR94475.1"/>
    <property type="molecule type" value="Genomic_DNA"/>
</dbReference>
<comment type="caution">
    <text evidence="2">The sequence shown here is derived from an EMBL/GenBank/DDBJ whole genome shotgun (WGS) entry which is preliminary data.</text>
</comment>
<evidence type="ECO:0000313" key="5">
    <source>
        <dbReference type="Proteomes" id="UP000244552"/>
    </source>
</evidence>
<feature type="transmembrane region" description="Helical" evidence="1">
    <location>
        <begin position="14"/>
        <end position="33"/>
    </location>
</feature>
<dbReference type="AlphaFoldDB" id="A0A2A2WZX6"/>
<keyword evidence="1" id="KW-0472">Membrane</keyword>
<reference evidence="2 4" key="1">
    <citation type="submission" date="2016-05" db="EMBL/GenBank/DDBJ databases">
        <authorList>
            <person name="Lee J.-Y."/>
            <person name="Kim E.B."/>
            <person name="Choi Y.-J."/>
        </authorList>
    </citation>
    <scope>NUCLEOTIDE SEQUENCE [LARGE SCALE GENOMIC DNA]</scope>
    <source>
        <strain evidence="2 4">KLA006</strain>
    </source>
</reference>
<sequence>MINKRGNEMNNRKLILILIGITIISWIITILSIPKKNELNTVREQLSQIERQIAIKRRTAIADSPLSNKFDLVNAQQKAQTKLKQAFSVMYGGLHSKKDVKENTAMFKQILGVQLMDKGLTDAMSGDNFFIEKNDSVDVVFGDISDKTDTTIQVIVSYKMKGRSETQEVNKEANSYTQIYTLHYDLVQQKVNSFSSQSITRGSNK</sequence>
<protein>
    <submittedName>
        <fullName evidence="2">Uncharacterized protein</fullName>
    </submittedName>
</protein>
<evidence type="ECO:0000313" key="2">
    <source>
        <dbReference type="EMBL" id="PAY47510.1"/>
    </source>
</evidence>
<evidence type="ECO:0000256" key="1">
    <source>
        <dbReference type="SAM" id="Phobius"/>
    </source>
</evidence>
<dbReference type="Proteomes" id="UP000244552">
    <property type="component" value="Unassembled WGS sequence"/>
</dbReference>
<evidence type="ECO:0000313" key="3">
    <source>
        <dbReference type="EMBL" id="PTR94475.1"/>
    </source>
</evidence>
<organism evidence="2 4">
    <name type="scientific">Ligilactobacillus salivarius</name>
    <dbReference type="NCBI Taxonomy" id="1624"/>
    <lineage>
        <taxon>Bacteria</taxon>
        <taxon>Bacillati</taxon>
        <taxon>Bacillota</taxon>
        <taxon>Bacilli</taxon>
        <taxon>Lactobacillales</taxon>
        <taxon>Lactobacillaceae</taxon>
        <taxon>Ligilactobacillus</taxon>
    </lineage>
</organism>
<keyword evidence="1" id="KW-0812">Transmembrane</keyword>
<keyword evidence="1" id="KW-1133">Transmembrane helix</keyword>
<reference evidence="3 5" key="2">
    <citation type="journal article" date="2018" name="Genome Announc.">
        <title>Fifty-Six Draft Genome Sequences of 10 Lactobacillus Species from 22 Commercial Dietary Supplements.</title>
        <authorList>
            <person name="Gangiredla J."/>
            <person name="Barnaba T.J."/>
            <person name="Mammel M.K."/>
            <person name="Lacher D.W."/>
            <person name="Elkins C.A."/>
            <person name="Lampel K.A."/>
            <person name="Whitehouse C.A."/>
            <person name="Tartera C."/>
        </authorList>
    </citation>
    <scope>NUCLEOTIDE SEQUENCE [LARGE SCALE GENOMIC DNA]</scope>
    <source>
        <strain evidence="3 5">DS11_12</strain>
    </source>
</reference>
<dbReference type="EMBL" id="LXZO01000079">
    <property type="protein sequence ID" value="PAY47510.1"/>
    <property type="molecule type" value="Genomic_DNA"/>
</dbReference>
<proteinExistence type="predicted"/>
<dbReference type="Proteomes" id="UP000218139">
    <property type="component" value="Unassembled WGS sequence"/>
</dbReference>
<accession>A0A2A2WZX6</accession>
<name>A0A2A2WZX6_9LACO</name>
<dbReference type="RefSeq" id="WP_003699185.1">
    <property type="nucleotide sequence ID" value="NZ_CBCRTQ010000018.1"/>
</dbReference>
<evidence type="ECO:0000313" key="4">
    <source>
        <dbReference type="Proteomes" id="UP000218139"/>
    </source>
</evidence>